<dbReference type="CDD" id="cd01647">
    <property type="entry name" value="RT_LTR"/>
    <property type="match status" value="1"/>
</dbReference>
<feature type="compositionally biased region" description="Low complexity" evidence="10">
    <location>
        <begin position="304"/>
        <end position="316"/>
    </location>
</feature>
<keyword evidence="4 13" id="KW-0548">Nucleotidyltransferase</keyword>
<protein>
    <recommendedName>
        <fullName evidence="1">RNA-directed DNA polymerase</fullName>
        <ecNumber evidence="1">2.7.7.49</ecNumber>
    </recommendedName>
</protein>
<dbReference type="InterPro" id="IPR021109">
    <property type="entry name" value="Peptidase_aspartic_dom_sf"/>
</dbReference>
<name>A0A9K3EL68_HELAN</name>
<feature type="domain" description="CCHC-type" evidence="11">
    <location>
        <begin position="250"/>
        <end position="265"/>
    </location>
</feature>
<dbReference type="PROSITE" id="PS50878">
    <property type="entry name" value="RT_POL"/>
    <property type="match status" value="1"/>
</dbReference>
<evidence type="ECO:0000256" key="1">
    <source>
        <dbReference type="ARBA" id="ARBA00012493"/>
    </source>
</evidence>
<evidence type="ECO:0000256" key="9">
    <source>
        <dbReference type="PROSITE-ProRule" id="PRU00047"/>
    </source>
</evidence>
<accession>A0A9K3EL68</accession>
<evidence type="ECO:0000313" key="13">
    <source>
        <dbReference type="EMBL" id="KAF5773959.1"/>
    </source>
</evidence>
<feature type="domain" description="Reverse transcriptase" evidence="12">
    <location>
        <begin position="504"/>
        <end position="683"/>
    </location>
</feature>
<keyword evidence="6" id="KW-0255">Endonuclease</keyword>
<dbReference type="GO" id="GO:0004519">
    <property type="term" value="F:endonuclease activity"/>
    <property type="evidence" value="ECO:0007669"/>
    <property type="project" value="UniProtKB-KW"/>
</dbReference>
<evidence type="ECO:0000256" key="6">
    <source>
        <dbReference type="ARBA" id="ARBA00022759"/>
    </source>
</evidence>
<reference evidence="13" key="2">
    <citation type="submission" date="2020-06" db="EMBL/GenBank/DDBJ databases">
        <title>Helianthus annuus Genome sequencing and assembly Release 2.</title>
        <authorList>
            <person name="Gouzy J."/>
            <person name="Langlade N."/>
            <person name="Munos S."/>
        </authorList>
    </citation>
    <scope>NUCLEOTIDE SEQUENCE</scope>
    <source>
        <tissue evidence="13">Leaves</tissue>
    </source>
</reference>
<dbReference type="Gene3D" id="3.10.10.10">
    <property type="entry name" value="HIV Type 1 Reverse Transcriptase, subunit A, domain 1"/>
    <property type="match status" value="1"/>
</dbReference>
<dbReference type="Proteomes" id="UP000215914">
    <property type="component" value="Unassembled WGS sequence"/>
</dbReference>
<dbReference type="Pfam" id="PF17917">
    <property type="entry name" value="RT_RNaseH"/>
    <property type="match status" value="1"/>
</dbReference>
<keyword evidence="8" id="KW-0695">RNA-directed DNA polymerase</keyword>
<feature type="region of interest" description="Disordered" evidence="10">
    <location>
        <begin position="297"/>
        <end position="325"/>
    </location>
</feature>
<dbReference type="Pfam" id="PF00078">
    <property type="entry name" value="RVT_1"/>
    <property type="match status" value="1"/>
</dbReference>
<dbReference type="InterPro" id="IPR036397">
    <property type="entry name" value="RNaseH_sf"/>
</dbReference>
<keyword evidence="9" id="KW-0479">Metal-binding</keyword>
<dbReference type="SUPFAM" id="SSF57756">
    <property type="entry name" value="Retrovirus zinc finger-like domains"/>
    <property type="match status" value="1"/>
</dbReference>
<keyword evidence="2" id="KW-0645">Protease</keyword>
<comment type="caution">
    <text evidence="13">The sequence shown here is derived from an EMBL/GenBank/DDBJ whole genome shotgun (WGS) entry which is preliminary data.</text>
</comment>
<dbReference type="FunFam" id="3.10.10.10:FF:000007">
    <property type="entry name" value="Retrovirus-related Pol polyprotein from transposon 17.6-like Protein"/>
    <property type="match status" value="1"/>
</dbReference>
<evidence type="ECO:0000259" key="11">
    <source>
        <dbReference type="PROSITE" id="PS50158"/>
    </source>
</evidence>
<dbReference type="FunFam" id="3.10.20.370:FF:000001">
    <property type="entry name" value="Retrovirus-related Pol polyprotein from transposon 17.6-like protein"/>
    <property type="match status" value="1"/>
</dbReference>
<evidence type="ECO:0000256" key="8">
    <source>
        <dbReference type="ARBA" id="ARBA00022918"/>
    </source>
</evidence>
<evidence type="ECO:0000256" key="2">
    <source>
        <dbReference type="ARBA" id="ARBA00022670"/>
    </source>
</evidence>
<evidence type="ECO:0000256" key="3">
    <source>
        <dbReference type="ARBA" id="ARBA00022679"/>
    </source>
</evidence>
<keyword evidence="14" id="KW-1185">Reference proteome</keyword>
<evidence type="ECO:0000256" key="7">
    <source>
        <dbReference type="ARBA" id="ARBA00022801"/>
    </source>
</evidence>
<organism evidence="13 14">
    <name type="scientific">Helianthus annuus</name>
    <name type="common">Common sunflower</name>
    <dbReference type="NCBI Taxonomy" id="4232"/>
    <lineage>
        <taxon>Eukaryota</taxon>
        <taxon>Viridiplantae</taxon>
        <taxon>Streptophyta</taxon>
        <taxon>Embryophyta</taxon>
        <taxon>Tracheophyta</taxon>
        <taxon>Spermatophyta</taxon>
        <taxon>Magnoliopsida</taxon>
        <taxon>eudicotyledons</taxon>
        <taxon>Gunneridae</taxon>
        <taxon>Pentapetalae</taxon>
        <taxon>asterids</taxon>
        <taxon>campanulids</taxon>
        <taxon>Asterales</taxon>
        <taxon>Asteraceae</taxon>
        <taxon>Asteroideae</taxon>
        <taxon>Heliantheae alliance</taxon>
        <taxon>Heliantheae</taxon>
        <taxon>Helianthus</taxon>
    </lineage>
</organism>
<dbReference type="InterPro" id="IPR043128">
    <property type="entry name" value="Rev_trsase/Diguanyl_cyclase"/>
</dbReference>
<dbReference type="Pfam" id="PF08284">
    <property type="entry name" value="RVP_2"/>
    <property type="match status" value="1"/>
</dbReference>
<dbReference type="GO" id="GO:0006508">
    <property type="term" value="P:proteolysis"/>
    <property type="evidence" value="ECO:0007669"/>
    <property type="project" value="UniProtKB-KW"/>
</dbReference>
<dbReference type="EC" id="2.7.7.49" evidence="1"/>
<keyword evidence="7 13" id="KW-0378">Hydrolase</keyword>
<evidence type="ECO:0000256" key="4">
    <source>
        <dbReference type="ARBA" id="ARBA00022695"/>
    </source>
</evidence>
<dbReference type="FunFam" id="3.30.70.270:FF:000115">
    <property type="entry name" value="Polyprotein of retroviral origin, putative"/>
    <property type="match status" value="1"/>
</dbReference>
<proteinExistence type="predicted"/>
<dbReference type="Pfam" id="PF19259">
    <property type="entry name" value="Ty3_capsid"/>
    <property type="match status" value="1"/>
</dbReference>
<dbReference type="SMART" id="SM00343">
    <property type="entry name" value="ZnF_C2HC"/>
    <property type="match status" value="2"/>
</dbReference>
<dbReference type="InterPro" id="IPR045358">
    <property type="entry name" value="Ty3_capsid"/>
</dbReference>
<evidence type="ECO:0000256" key="10">
    <source>
        <dbReference type="SAM" id="MobiDB-lite"/>
    </source>
</evidence>
<dbReference type="Gene3D" id="4.10.60.10">
    <property type="entry name" value="Zinc finger, CCHC-type"/>
    <property type="match status" value="1"/>
</dbReference>
<dbReference type="InterPro" id="IPR036875">
    <property type="entry name" value="Znf_CCHC_sf"/>
</dbReference>
<gene>
    <name evidence="13" type="ORF">HanXRQr2_Chr13g0594731</name>
</gene>
<dbReference type="InterPro" id="IPR050951">
    <property type="entry name" value="Retrovirus_Pol_polyprotein"/>
</dbReference>
<dbReference type="Gene3D" id="2.40.70.10">
    <property type="entry name" value="Acid Proteases"/>
    <property type="match status" value="1"/>
</dbReference>
<evidence type="ECO:0000256" key="5">
    <source>
        <dbReference type="ARBA" id="ARBA00022722"/>
    </source>
</evidence>
<dbReference type="PANTHER" id="PTHR37984">
    <property type="entry name" value="PROTEIN CBG26694"/>
    <property type="match status" value="1"/>
</dbReference>
<dbReference type="InterPro" id="IPR041373">
    <property type="entry name" value="RT_RNaseH"/>
</dbReference>
<dbReference type="Pfam" id="PF00098">
    <property type="entry name" value="zf-CCHC"/>
    <property type="match status" value="1"/>
</dbReference>
<dbReference type="InterPro" id="IPR000477">
    <property type="entry name" value="RT_dom"/>
</dbReference>
<feature type="domain" description="CCHC-type" evidence="11">
    <location>
        <begin position="282"/>
        <end position="298"/>
    </location>
</feature>
<dbReference type="SUPFAM" id="SSF56672">
    <property type="entry name" value="DNA/RNA polymerases"/>
    <property type="match status" value="1"/>
</dbReference>
<dbReference type="PROSITE" id="PS50158">
    <property type="entry name" value="ZF_CCHC"/>
    <property type="match status" value="2"/>
</dbReference>
<dbReference type="EMBL" id="MNCJ02000328">
    <property type="protein sequence ID" value="KAF5773959.1"/>
    <property type="molecule type" value="Genomic_DNA"/>
</dbReference>
<dbReference type="GO" id="GO:0003676">
    <property type="term" value="F:nucleic acid binding"/>
    <property type="evidence" value="ECO:0007669"/>
    <property type="project" value="InterPro"/>
</dbReference>
<dbReference type="GO" id="GO:0003964">
    <property type="term" value="F:RNA-directed DNA polymerase activity"/>
    <property type="evidence" value="ECO:0007669"/>
    <property type="project" value="UniProtKB-KW"/>
</dbReference>
<dbReference type="PANTHER" id="PTHR37984:SF5">
    <property type="entry name" value="PROTEIN NYNRIN-LIKE"/>
    <property type="match status" value="1"/>
</dbReference>
<reference evidence="13" key="1">
    <citation type="journal article" date="2017" name="Nature">
        <title>The sunflower genome provides insights into oil metabolism, flowering and Asterid evolution.</title>
        <authorList>
            <person name="Badouin H."/>
            <person name="Gouzy J."/>
            <person name="Grassa C.J."/>
            <person name="Murat F."/>
            <person name="Staton S.E."/>
            <person name="Cottret L."/>
            <person name="Lelandais-Briere C."/>
            <person name="Owens G.L."/>
            <person name="Carrere S."/>
            <person name="Mayjonade B."/>
            <person name="Legrand L."/>
            <person name="Gill N."/>
            <person name="Kane N.C."/>
            <person name="Bowers J.E."/>
            <person name="Hubner S."/>
            <person name="Bellec A."/>
            <person name="Berard A."/>
            <person name="Berges H."/>
            <person name="Blanchet N."/>
            <person name="Boniface M.C."/>
            <person name="Brunel D."/>
            <person name="Catrice O."/>
            <person name="Chaidir N."/>
            <person name="Claudel C."/>
            <person name="Donnadieu C."/>
            <person name="Faraut T."/>
            <person name="Fievet G."/>
            <person name="Helmstetter N."/>
            <person name="King M."/>
            <person name="Knapp S.J."/>
            <person name="Lai Z."/>
            <person name="Le Paslier M.C."/>
            <person name="Lippi Y."/>
            <person name="Lorenzon L."/>
            <person name="Mandel J.R."/>
            <person name="Marage G."/>
            <person name="Marchand G."/>
            <person name="Marquand E."/>
            <person name="Bret-Mestries E."/>
            <person name="Morien E."/>
            <person name="Nambeesan S."/>
            <person name="Nguyen T."/>
            <person name="Pegot-Espagnet P."/>
            <person name="Pouilly N."/>
            <person name="Raftis F."/>
            <person name="Sallet E."/>
            <person name="Schiex T."/>
            <person name="Thomas J."/>
            <person name="Vandecasteele C."/>
            <person name="Vares D."/>
            <person name="Vear F."/>
            <person name="Vautrin S."/>
            <person name="Crespi M."/>
            <person name="Mangin B."/>
            <person name="Burke J.M."/>
            <person name="Salse J."/>
            <person name="Munos S."/>
            <person name="Vincourt P."/>
            <person name="Rieseberg L.H."/>
            <person name="Langlade N.B."/>
        </authorList>
    </citation>
    <scope>NUCLEOTIDE SEQUENCE</scope>
    <source>
        <tissue evidence="13">Leaves</tissue>
    </source>
</reference>
<sequence>MGTFRAFLECKPPTFNGTGGTIDLLHWIRRIEYTFEESESPAGKRVEYATVMLQGKAYSWWNAQVQMLGLADANATLWSDFKDLIKEEFCHLDDILKLEIEYYGLKMEGSEIEAYTKRSNDLAALCPNMSQPISRRIKLYLRGLVPEIQGSVSAANLPTIQQVVRLAHQLTDQAVEEGKLPKRSSSNANALVSNTYIWGEHQGEGPSSIQREPHRKLGLNYQNQGGYLGNKPRCRKCQRHHSGSCAESCCHRCKKLGHMARDCRSPYLANRNQRQHQQGNERCYQCGAESHFKRNCPQMRQNRDNSGNQGNGNNNGDNKDNRRTGKHELLDGQEEEGNNLNIGCNPVLAGQTLSIDLIPMVLGSFDVVIGMDWLSRHQAEIICKEKIVRIPRSSKEPLVIRGDKSGAVVGIISFLKAQKCLRKGHTAILALVTEASAEERKIEDIPIVRDFPEVFPEELPGLPPHRQVEFQIELAPGAAPIARAPYRLAPSELEELSTQLQELLEKGFIRPSSSPWGAPVLFVKKKDSTFRMCIDYRELNKVTVKNRYPLPRIDDLFDQLQGSSFYSKIDLRSGYHQLRVREEDVSKTAFRTRYGHYEFLVMPFGLTNAPAVFMDLMNRVCKPYLDKFVIVFIDDILIYSKSQEEHEQHLRLILELLRKEQLYAKFSKCDFWLREVHFLGHVVNKDGIHVDPSKVESIKNWPAPRTPTEIRQFLGLAGYYRRFIKDFSKIAQPLTSLTQKGVTYRWGDAQESAFQHLKDRLCSAPILSLPEGTDDFVVYCDASIQGLGCVLMQRDKVIAYASRQLKVHERNYTTHDLELGAVVFALKIWRHYLYGTKCTIYTDHRSLEHIFKQKELNMRQRRWVELLNDYECAIKYHPGKANVVADALSRKDTIPRRVRAL</sequence>
<evidence type="ECO:0000259" key="12">
    <source>
        <dbReference type="PROSITE" id="PS50878"/>
    </source>
</evidence>
<dbReference type="GO" id="GO:0008233">
    <property type="term" value="F:peptidase activity"/>
    <property type="evidence" value="ECO:0007669"/>
    <property type="project" value="UniProtKB-KW"/>
</dbReference>
<dbReference type="Gramene" id="mRNA:HanXRQr2_Chr13g0594731">
    <property type="protein sequence ID" value="mRNA:HanXRQr2_Chr13g0594731"/>
    <property type="gene ID" value="HanXRQr2_Chr13g0594731"/>
</dbReference>
<dbReference type="Gene3D" id="3.30.70.270">
    <property type="match status" value="2"/>
</dbReference>
<keyword evidence="3 13" id="KW-0808">Transferase</keyword>
<keyword evidence="9" id="KW-0862">Zinc</keyword>
<dbReference type="GO" id="GO:0008270">
    <property type="term" value="F:zinc ion binding"/>
    <property type="evidence" value="ECO:0007669"/>
    <property type="project" value="UniProtKB-KW"/>
</dbReference>
<dbReference type="AlphaFoldDB" id="A0A9K3EL68"/>
<dbReference type="InterPro" id="IPR043502">
    <property type="entry name" value="DNA/RNA_pol_sf"/>
</dbReference>
<dbReference type="InterPro" id="IPR001878">
    <property type="entry name" value="Znf_CCHC"/>
</dbReference>
<dbReference type="Gene3D" id="3.30.420.10">
    <property type="entry name" value="Ribonuclease H-like superfamily/Ribonuclease H"/>
    <property type="match status" value="1"/>
</dbReference>
<evidence type="ECO:0000313" key="14">
    <source>
        <dbReference type="Proteomes" id="UP000215914"/>
    </source>
</evidence>
<keyword evidence="5" id="KW-0540">Nuclease</keyword>
<dbReference type="CDD" id="cd09274">
    <property type="entry name" value="RNase_HI_RT_Ty3"/>
    <property type="match status" value="1"/>
</dbReference>
<keyword evidence="9" id="KW-0863">Zinc-finger</keyword>